<dbReference type="PRINTS" id="PR00368">
    <property type="entry name" value="FADPNR"/>
</dbReference>
<sequence length="315" mass="34826">MTAAIYDVVVVGGGPGGLSAALVLGRSRRKVVVIDEGNPRNSVTFKTHGYLTRDGIKPKELRTIAKQQLTEYRNVSCIEDVVEKVEQQGHTFNVWTQKGNMFQSRRVIMATGMIEELPDIPGVRDVYGKSVFPCPYCDGWERREEPLAVFGGEEKAVDFTKLIYNWSKDLIVFTNGTPRFDDCQKRELIDYNILVVESPITKLQSTKGKLEKVLVQSGEMFHRTGGFLVDTGEKQASAIPKDLGVPKNERGGYESDDHGLTGVEGLYVIGDAKNAFVGLAGAVGEGYEAGVVINHELVLEDWGQESDKRKNEPKV</sequence>
<organism evidence="6 7">
    <name type="scientific">Halobacillus amylolyticus</name>
    <dbReference type="NCBI Taxonomy" id="2932259"/>
    <lineage>
        <taxon>Bacteria</taxon>
        <taxon>Bacillati</taxon>
        <taxon>Bacillota</taxon>
        <taxon>Bacilli</taxon>
        <taxon>Bacillales</taxon>
        <taxon>Bacillaceae</taxon>
        <taxon>Halobacillus</taxon>
    </lineage>
</organism>
<gene>
    <name evidence="6" type="ORF">MUO15_11890</name>
</gene>
<dbReference type="EMBL" id="CP095075">
    <property type="protein sequence ID" value="UOR10393.1"/>
    <property type="molecule type" value="Genomic_DNA"/>
</dbReference>
<keyword evidence="7" id="KW-1185">Reference proteome</keyword>
<dbReference type="RefSeq" id="WP_245029498.1">
    <property type="nucleotide sequence ID" value="NZ_CP095075.1"/>
</dbReference>
<dbReference type="Gene3D" id="3.50.50.60">
    <property type="entry name" value="FAD/NAD(P)-binding domain"/>
    <property type="match status" value="2"/>
</dbReference>
<evidence type="ECO:0000256" key="3">
    <source>
        <dbReference type="ARBA" id="ARBA00022630"/>
    </source>
</evidence>
<evidence type="ECO:0000313" key="6">
    <source>
        <dbReference type="EMBL" id="UOR10393.1"/>
    </source>
</evidence>
<keyword evidence="4" id="KW-0560">Oxidoreductase</keyword>
<dbReference type="SUPFAM" id="SSF51905">
    <property type="entry name" value="FAD/NAD(P)-binding domain"/>
    <property type="match status" value="1"/>
</dbReference>
<dbReference type="InterPro" id="IPR036188">
    <property type="entry name" value="FAD/NAD-bd_sf"/>
</dbReference>
<feature type="domain" description="FAD/NAD(P)-binding" evidence="5">
    <location>
        <begin position="6"/>
        <end position="273"/>
    </location>
</feature>
<proteinExistence type="predicted"/>
<accession>A0ABY4H7G7</accession>
<comment type="subunit">
    <text evidence="2">Homodimer.</text>
</comment>
<reference evidence="6" key="1">
    <citation type="submission" date="2022-04" db="EMBL/GenBank/DDBJ databases">
        <title>Halobacillus sp. isolated from saltern.</title>
        <authorList>
            <person name="Won M."/>
            <person name="Lee C.-M."/>
            <person name="Woen H.-Y."/>
            <person name="Kwon S.-W."/>
        </authorList>
    </citation>
    <scope>NUCLEOTIDE SEQUENCE</scope>
    <source>
        <strain evidence="6">SSHM10-5</strain>
    </source>
</reference>
<dbReference type="PANTHER" id="PTHR48105">
    <property type="entry name" value="THIOREDOXIN REDUCTASE 1-RELATED-RELATED"/>
    <property type="match status" value="1"/>
</dbReference>
<name>A0ABY4H7G7_9BACI</name>
<dbReference type="InterPro" id="IPR050097">
    <property type="entry name" value="Ferredoxin-NADP_redctase_2"/>
</dbReference>
<comment type="cofactor">
    <cofactor evidence="1">
        <name>FAD</name>
        <dbReference type="ChEBI" id="CHEBI:57692"/>
    </cofactor>
</comment>
<dbReference type="InterPro" id="IPR023753">
    <property type="entry name" value="FAD/NAD-binding_dom"/>
</dbReference>
<dbReference type="Pfam" id="PF07992">
    <property type="entry name" value="Pyr_redox_2"/>
    <property type="match status" value="1"/>
</dbReference>
<protein>
    <submittedName>
        <fullName evidence="6">NAD(P)/FAD-dependent oxidoreductase</fullName>
    </submittedName>
</protein>
<keyword evidence="3" id="KW-0285">Flavoprotein</keyword>
<evidence type="ECO:0000313" key="7">
    <source>
        <dbReference type="Proteomes" id="UP000830326"/>
    </source>
</evidence>
<evidence type="ECO:0000259" key="5">
    <source>
        <dbReference type="Pfam" id="PF07992"/>
    </source>
</evidence>
<dbReference type="Proteomes" id="UP000830326">
    <property type="component" value="Chromosome"/>
</dbReference>
<dbReference type="PRINTS" id="PR00469">
    <property type="entry name" value="PNDRDTASEII"/>
</dbReference>
<evidence type="ECO:0000256" key="4">
    <source>
        <dbReference type="ARBA" id="ARBA00023002"/>
    </source>
</evidence>
<evidence type="ECO:0000256" key="1">
    <source>
        <dbReference type="ARBA" id="ARBA00001974"/>
    </source>
</evidence>
<evidence type="ECO:0000256" key="2">
    <source>
        <dbReference type="ARBA" id="ARBA00011738"/>
    </source>
</evidence>